<keyword evidence="2" id="KW-1185">Reference proteome</keyword>
<dbReference type="Pfam" id="PF09719">
    <property type="entry name" value="C_GCAxxG_C_C"/>
    <property type="match status" value="1"/>
</dbReference>
<sequence length="138" mass="14932">MNRQEKAASLHHKGYNCAQAVACSFCDRIQIDEKTMFMLMEGYGFGMGDTYGTCGAISGAVAVFSLLSSKGNLDGPYSKADTYKAVKALTADFRVKNGATICRDLKGMDTKIMLRSCDGCIEDTVTILEKMLDNKSVG</sequence>
<gene>
    <name evidence="1" type="ORF">J2S01_001747</name>
</gene>
<accession>A0ABT9Y865</accession>
<evidence type="ECO:0000313" key="2">
    <source>
        <dbReference type="Proteomes" id="UP001239167"/>
    </source>
</evidence>
<protein>
    <submittedName>
        <fullName evidence="1">C_GCAxxG_C_C family probable redox protein</fullName>
    </submittedName>
</protein>
<organism evidence="1 2">
    <name type="scientific">Pectinatus haikarae</name>
    <dbReference type="NCBI Taxonomy" id="349096"/>
    <lineage>
        <taxon>Bacteria</taxon>
        <taxon>Bacillati</taxon>
        <taxon>Bacillota</taxon>
        <taxon>Negativicutes</taxon>
        <taxon>Selenomonadales</taxon>
        <taxon>Selenomonadaceae</taxon>
        <taxon>Pectinatus</taxon>
    </lineage>
</organism>
<proteinExistence type="predicted"/>
<comment type="caution">
    <text evidence="1">The sequence shown here is derived from an EMBL/GenBank/DDBJ whole genome shotgun (WGS) entry which is preliminary data.</text>
</comment>
<dbReference type="RefSeq" id="WP_196604429.1">
    <property type="nucleotide sequence ID" value="NZ_CP116940.1"/>
</dbReference>
<dbReference type="NCBIfam" id="TIGR01909">
    <property type="entry name" value="C_GCAxxG_C_C"/>
    <property type="match status" value="1"/>
</dbReference>
<dbReference type="Proteomes" id="UP001239167">
    <property type="component" value="Unassembled WGS sequence"/>
</dbReference>
<reference evidence="1 2" key="1">
    <citation type="submission" date="2023-07" db="EMBL/GenBank/DDBJ databases">
        <title>Genomic Encyclopedia of Type Strains, Phase IV (KMG-IV): sequencing the most valuable type-strain genomes for metagenomic binning, comparative biology and taxonomic classification.</title>
        <authorList>
            <person name="Goeker M."/>
        </authorList>
    </citation>
    <scope>NUCLEOTIDE SEQUENCE [LARGE SCALE GENOMIC DNA]</scope>
    <source>
        <strain evidence="1 2">DSM 16980</strain>
    </source>
</reference>
<dbReference type="EMBL" id="JAUSUE010000012">
    <property type="protein sequence ID" value="MDQ0204025.1"/>
    <property type="molecule type" value="Genomic_DNA"/>
</dbReference>
<name>A0ABT9Y865_9FIRM</name>
<evidence type="ECO:0000313" key="1">
    <source>
        <dbReference type="EMBL" id="MDQ0204025.1"/>
    </source>
</evidence>
<dbReference type="InterPro" id="IPR010181">
    <property type="entry name" value="CGCAxxGCC_motif"/>
</dbReference>